<reference evidence="1" key="1">
    <citation type="submission" date="2020-06" db="EMBL/GenBank/DDBJ databases">
        <authorList>
            <person name="Li T."/>
            <person name="Hu X."/>
            <person name="Zhang T."/>
            <person name="Song X."/>
            <person name="Zhang H."/>
            <person name="Dai N."/>
            <person name="Sheng W."/>
            <person name="Hou X."/>
            <person name="Wei L."/>
        </authorList>
    </citation>
    <scope>NUCLEOTIDE SEQUENCE</scope>
    <source>
        <strain evidence="1">3651</strain>
        <tissue evidence="1">Leaf</tissue>
    </source>
</reference>
<reference evidence="1" key="2">
    <citation type="journal article" date="2024" name="Plant">
        <title>Genomic evolution and insights into agronomic trait innovations of Sesamum species.</title>
        <authorList>
            <person name="Miao H."/>
            <person name="Wang L."/>
            <person name="Qu L."/>
            <person name="Liu H."/>
            <person name="Sun Y."/>
            <person name="Le M."/>
            <person name="Wang Q."/>
            <person name="Wei S."/>
            <person name="Zheng Y."/>
            <person name="Lin W."/>
            <person name="Duan Y."/>
            <person name="Cao H."/>
            <person name="Xiong S."/>
            <person name="Wang X."/>
            <person name="Wei L."/>
            <person name="Li C."/>
            <person name="Ma Q."/>
            <person name="Ju M."/>
            <person name="Zhao R."/>
            <person name="Li G."/>
            <person name="Mu C."/>
            <person name="Tian Q."/>
            <person name="Mei H."/>
            <person name="Zhang T."/>
            <person name="Gao T."/>
            <person name="Zhang H."/>
        </authorList>
    </citation>
    <scope>NUCLEOTIDE SEQUENCE</scope>
    <source>
        <strain evidence="1">3651</strain>
    </source>
</reference>
<dbReference type="AlphaFoldDB" id="A0AAE2CIY5"/>
<gene>
    <name evidence="1" type="ORF">Salat_1970400</name>
</gene>
<evidence type="ECO:0000313" key="2">
    <source>
        <dbReference type="Proteomes" id="UP001293254"/>
    </source>
</evidence>
<dbReference type="Proteomes" id="UP001293254">
    <property type="component" value="Unassembled WGS sequence"/>
</dbReference>
<comment type="caution">
    <text evidence="1">The sequence shown here is derived from an EMBL/GenBank/DDBJ whole genome shotgun (WGS) entry which is preliminary data.</text>
</comment>
<accession>A0AAE2CIY5</accession>
<name>A0AAE2CIY5_9LAMI</name>
<organism evidence="1 2">
    <name type="scientific">Sesamum alatum</name>
    <dbReference type="NCBI Taxonomy" id="300844"/>
    <lineage>
        <taxon>Eukaryota</taxon>
        <taxon>Viridiplantae</taxon>
        <taxon>Streptophyta</taxon>
        <taxon>Embryophyta</taxon>
        <taxon>Tracheophyta</taxon>
        <taxon>Spermatophyta</taxon>
        <taxon>Magnoliopsida</taxon>
        <taxon>eudicotyledons</taxon>
        <taxon>Gunneridae</taxon>
        <taxon>Pentapetalae</taxon>
        <taxon>asterids</taxon>
        <taxon>lamiids</taxon>
        <taxon>Lamiales</taxon>
        <taxon>Pedaliaceae</taxon>
        <taxon>Sesamum</taxon>
    </lineage>
</organism>
<protein>
    <submittedName>
        <fullName evidence="1">Uncharacterized protein</fullName>
    </submittedName>
</protein>
<sequence>MPTLLYSAAAHQQILGRGSSFNNWIRQGRKCWNSRCFWFFLANDTNTRMHLQSWDRLIDNFVINAAAEKSIGTVCWLIFPIFCLGIIVGSVSISSSSSSVLDSESQRRKDLQDETISSVLRTTKGCMCIARPNVFKRPHESILSADDILLPGNKYFIIRSTTVEKIKRRHSGKGRINEPANNGKPIPESKEIEGVAMIILMILFCSGTSSSLEKVGPFCETC</sequence>
<keyword evidence="2" id="KW-1185">Reference proteome</keyword>
<proteinExistence type="predicted"/>
<dbReference type="EMBL" id="JACGWO010000007">
    <property type="protein sequence ID" value="KAK4423875.1"/>
    <property type="molecule type" value="Genomic_DNA"/>
</dbReference>
<evidence type="ECO:0000313" key="1">
    <source>
        <dbReference type="EMBL" id="KAK4423875.1"/>
    </source>
</evidence>